<dbReference type="CDD" id="cd19531">
    <property type="entry name" value="LCL_NRPS-like"/>
    <property type="match status" value="1"/>
</dbReference>
<evidence type="ECO:0000256" key="1">
    <source>
        <dbReference type="ARBA" id="ARBA00001957"/>
    </source>
</evidence>
<dbReference type="InterPro" id="IPR029058">
    <property type="entry name" value="AB_hydrolase_fold"/>
</dbReference>
<dbReference type="GO" id="GO:0003824">
    <property type="term" value="F:catalytic activity"/>
    <property type="evidence" value="ECO:0007669"/>
    <property type="project" value="InterPro"/>
</dbReference>
<dbReference type="Pfam" id="PF00550">
    <property type="entry name" value="PP-binding"/>
    <property type="match status" value="3"/>
</dbReference>
<dbReference type="Gene3D" id="2.30.38.10">
    <property type="entry name" value="Luciferase, Domain 3"/>
    <property type="match status" value="2"/>
</dbReference>
<dbReference type="Gene3D" id="3.30.559.10">
    <property type="entry name" value="Chloramphenicol acetyltransferase-like domain"/>
    <property type="match status" value="3"/>
</dbReference>
<dbReference type="InterPro" id="IPR001031">
    <property type="entry name" value="Thioesterase"/>
</dbReference>
<dbReference type="InterPro" id="IPR020806">
    <property type="entry name" value="PKS_PP-bd"/>
</dbReference>
<dbReference type="Gene3D" id="3.30.559.30">
    <property type="entry name" value="Nonribosomal peptide synthetase, condensation domain"/>
    <property type="match status" value="4"/>
</dbReference>
<dbReference type="Gene3D" id="3.30.300.30">
    <property type="match status" value="3"/>
</dbReference>
<dbReference type="InterPro" id="IPR045851">
    <property type="entry name" value="AMP-bd_C_sf"/>
</dbReference>
<dbReference type="InterPro" id="IPR009081">
    <property type="entry name" value="PP-bd_ACP"/>
</dbReference>
<dbReference type="SMART" id="SM00823">
    <property type="entry name" value="PKS_PP"/>
    <property type="match status" value="2"/>
</dbReference>
<dbReference type="NCBIfam" id="NF003417">
    <property type="entry name" value="PRK04813.1"/>
    <property type="match status" value="3"/>
</dbReference>
<organism evidence="5 6">
    <name type="scientific">Serratia oryzae</name>
    <dbReference type="NCBI Taxonomy" id="2034155"/>
    <lineage>
        <taxon>Bacteria</taxon>
        <taxon>Pseudomonadati</taxon>
        <taxon>Pseudomonadota</taxon>
        <taxon>Gammaproteobacteria</taxon>
        <taxon>Enterobacterales</taxon>
        <taxon>Yersiniaceae</taxon>
        <taxon>Serratia</taxon>
    </lineage>
</organism>
<evidence type="ECO:0000256" key="2">
    <source>
        <dbReference type="ARBA" id="ARBA00022450"/>
    </source>
</evidence>
<dbReference type="SUPFAM" id="SSF52777">
    <property type="entry name" value="CoA-dependent acyltransferases"/>
    <property type="match status" value="7"/>
</dbReference>
<dbReference type="GO" id="GO:0005737">
    <property type="term" value="C:cytoplasm"/>
    <property type="evidence" value="ECO:0007669"/>
    <property type="project" value="TreeGrafter"/>
</dbReference>
<feature type="domain" description="Carrier" evidence="4">
    <location>
        <begin position="2178"/>
        <end position="2253"/>
    </location>
</feature>
<dbReference type="PROSITE" id="PS00012">
    <property type="entry name" value="PHOSPHOPANTETHEINE"/>
    <property type="match status" value="2"/>
</dbReference>
<sequence>MFKTIWALLIARYCQSEAAHIAYPVSMESGSHLSLGAQVNTAVFPFFVHQGDSFADIYQRTLAHNRSLKAKPGLRFTRWPIYEVLKNSGIRPNVSFAQAHFNELTLALTGCQTRCNHRFDQSLANAELVLEYQEQSGDMAFRIRYEPELFAPQQIAAMAEQFQYLLNQLLLHPDKPLESFPLLTPAQQREQLIDWNPPQSKQAMAPGTLHQAITEQAKKYPQRIALIDERQQLTYLALEQKSSCLARRIKEHYQRITQESIGPDTLIPLCLNRGVDMIVTMLAIMKTGAAYIPLEPQLPKQRINYILADSGARLLITEQGLRAKLQDMALPVELGLVDDPADSGATSDVPLAVESSPHQMAYAIYTSGTTGQPKGALLEHQGVLNMVREFQAILGHSDKARCCLQFASVVFDAHVAETYIALCGGHTLVVASEEQRHDLPALLALIEQHHIEFAHLPPALLKLKPNIPACLSQIVVAGEATSRACLDHYTQLGHQLFNGYGPSEASVCVAINLYRYNGANTIGRPLPGVRLYVLDSQQRPLPIGVPGELCVSGVGLARGYLNQPLLTQEKFIANPFAQADESEYQRLYRTGDRVRWLPNGELEYVGRDDFQVKIHGHRIELSEIEQAFVAVTSVAHCAVVVRGQEETPRIVAYYVAEVTLNDEQVKRQLAERLPDYMVPAVLVQLMSLPLTINGKLDMRALPEPGYSQACHDYRPATTYQEKQLQAVWQQVMGLEDIGLNDDFLRLGGDSITAIRLVSEMRRIGMVCRTQDLYHYRSIAALLDNLATTALPNAVQAEQGILSQDIPLSPTQLWFFEQEFAHSHYWNQSFLIRVPELDLGRLQQAIDALAVHHDMLRAYFTLEQQGYRQHYQEQSAPRTLLRCHRTELSDAELEALFSAWQSGFDYQQGPLWQFGYVEGYQDGSARIFFACHHLIIDAVSWRILVEDLRRLYLGEALGPKSASYRQWVNALLDYEPTGLREADYWQQQCEQQRDYRADFALSDRLNLHYGQLDSMATGKLMRMSGQTNDLLLTAWLRTLRHYSNTHSHTLMLESHGRDLPGGHLDVGRTLGWFTALYPVNFTLADNPQADVAQVRAALEAVPNQGIGYGVLRVRGGEHRPALRHPGVIFNYLGQFTDQGAEWQLLAEPSGQNSDPTNTNRELLILNSWVADETLCFRLDGMLTAAALLDIAQQFTHQVQQLIEQDSGAPVVMGEELPATLWQRLQQSYTPQAIFPCNSLQQGFIYHAVSQPDDPSYRVQMVLDYLTELNPDTYRQAWEMAVVRFPILRTCFNWQWQPLQVICAETAIDWHYEDYQQQENWQQALDQLCEQQRVQPFDLQQPGLFRLRLVQISAQHYCLVYTVHHSITDGWSGQLLLKYVHQAYQQLLAGQQPDSQQEVTYLLAQRYYMEQAEHCRAYWQQRQLNQCQANDISYLLSLPYEQKNSKNVEQTLLQRQLPPALYSSLQQLSLNQGVTLNVMLQFVWHKLLHIYSRQEVTLVGTTVSGRNLPIDGIEDSVGLYINTLPLRVDWDNDHSCLQQLQEIQRSLNELDEYCYQPLAELSYGGEALFHTLLVFENYPSADTADMPVRVRSTAEKTDYPLNLLAHTTDDGLLLSLAYANAYLTRDKADTLLSLLVTLLEHLPTHLYVPHHQLPLLRASKPVQAPTLALDSAFDYRCALHQRFMDWALEHPDDIAVIDALGSCSYGELYQAALVLSNQIRQCAKRDSALVAILMDKGRAQVIAILATLMAGKAYQPMDKSWPEKRRLTIVEQAEIGIVLCDEPWQHPAFTSLVLDSTGKALGIALPESLLAPQPVEPDALAYVIFTSGSTGVPKGVAISHAAITNTVIAMNNLLNVGTDDATFAVSALSFDVSVYDIFGMLSAGGRVVLPTESQRYQPQAWYQLLLQHQVTVWFSTPAFFDLLLQHKEQYASDSVSPLRSVILGGDWVSPMLAQRCFAWGAQCRFLNCWGVTEVAICSTMYEVGKTEQFQQSIPLGPTLANQSLYVLDAELKPLPQGVVGELYIGGVGLAQGYFNDTERTTERFIFHPMTGERLYRTGDLGRTLEDGNIQFLGRIDNQVKLNGYRIELGEIERTLSAVPEIGQCVALVTESNPRILLYYTASQEMDHTYLHELLAQTLPEYMRPADMIPLESFPLSVNGKVDRRALPIPEQSVAQKAYTAPSTEWETLCCDLWAEILRAERIGVDDNFYSSGGNSIQAITLCNRLSQALGREVTFAMLSAYPTVRQFCQHLEQQTAVNAAGPIAALAQTRYPLSSSQMRLWFLDELMQGNDLYQVPVLFELGEEINVDAYLLALQAVVTRHHLLRSTIVQNADDGTTQFVLQQRPLPLERLHVTAEEWETTLAAVIHRPFDLRKEYPLRHMLIERRETDGRVTRFSLLNVHHIAFDGWSANLLLAELEGHYAFFACDTPLTLPELTIQYSDYASWLESQLGNERDQARQQFWLDKMQGYQLLELPTDYPRPKEFDHRGATVSFDIDLELSEQLRSLARTTGVTLHAVLLAGFTLLLGKYSHQQDIVIGAPVANRSHSQIEPLIGLFVNTLVLRNTIDPELRVDEMIRQVFSNTVASQEYQDMPLEKLVESLNVERDLSRQPLFQVVFSVEQVMGAQQEKAIFTPLDLNHYYQVAKFDLGLMIEDGQPQLAAYINYACALFSPETIDRFMQHYRQLLRYMVQAPTAKVANLSLLSGEEQRKLLQPALETRPSAEYAHAIHHGFMAWAKQHPNDIALIDSQGSCTYGELYQLALVLSNQIRQGNLGSSALIAVAMDKGRAQMVAVFAVLMAGRAYLPMDTSWPENRRASIMQQAGCRLVLADRPWQQEAFTTIYLLPSGVAPTLAVPEVMLPPETVAPEQLAYVIFTSGSTGVPKGVAIQHAAANNTLIDVNQRLKIVPGDATLAISALSFDLSVYDIFGLLSAGGRLVIPSEKQRYQPDAWCHLMLEHRVTLWQSAPALFELLMQYVEREKLQLNRSLSRVMLSGDWIPVNLPQRCHRWAPDCRFISAGGATEAAIWSIMYEVEKGALFQQSIPYGQALANQCFYILDEHLVPVPPGIIGELFIGGVGLAQGYFNDPARTAERFIKHPVTGERLYRTGDLGRWLHDGNIEFCGRVDNQVKVNGYRVELGEIENTLMEIGAIKQCLVVKAMGEQERLIAYYVSDTPLDHSRLLTHVQGRLPMYMVPAAFIFLTEFTLNANGKIDRKRLPLPADDDATRQYVAPETEQERQLCALWQEVLQREVIGVTDDFFASGGSSILAISLCQKMSSLLAETVPVVKLFKYRTIRSMLAVENYQSVQRLNRYQPGAGNLWMIHPALVGCETYINFAKRVEGEINCLGVDNYNLYHCQQQLTDLSSVAAYYLAQMESQGLLEQPVIQLLGWSLGGLIALEIAAMLEARGVRDIQLYLLDSYYQAKVNYQDMPDLRKNMLAELGVHGEGAKRALAVEDAENAIGQGQTSGRLRHTEVTLFKATQMSAYYQALAGDKGTWQSEDNGVGAVCDRLNIIPLACNHHNILDCVDEIRRVIKPL</sequence>
<reference evidence="5 6" key="1">
    <citation type="submission" date="2016-11" db="EMBL/GenBank/DDBJ databases">
        <title>Rahnella oryzae sp. nov., isolated from rice root.</title>
        <authorList>
            <person name="Zhang X.-X."/>
            <person name="Zhang J."/>
        </authorList>
    </citation>
    <scope>NUCLEOTIDE SEQUENCE [LARGE SCALE GENOMIC DNA]</scope>
    <source>
        <strain evidence="5 6">J11-6</strain>
    </source>
</reference>
<dbReference type="GO" id="GO:0043041">
    <property type="term" value="P:amino acid activation for nonribosomal peptide biosynthetic process"/>
    <property type="evidence" value="ECO:0007669"/>
    <property type="project" value="TreeGrafter"/>
</dbReference>
<dbReference type="STRING" id="2034155.BMI79_14735"/>
<dbReference type="GO" id="GO:0031177">
    <property type="term" value="F:phosphopantetheine binding"/>
    <property type="evidence" value="ECO:0007669"/>
    <property type="project" value="InterPro"/>
</dbReference>
<dbReference type="InterPro" id="IPR025110">
    <property type="entry name" value="AMP-bd_C"/>
</dbReference>
<dbReference type="PROSITE" id="PS50075">
    <property type="entry name" value="CARRIER"/>
    <property type="match status" value="3"/>
</dbReference>
<comment type="caution">
    <text evidence="5">The sequence shown here is derived from an EMBL/GenBank/DDBJ whole genome shotgun (WGS) entry which is preliminary data.</text>
</comment>
<dbReference type="Proteomes" id="UP000216021">
    <property type="component" value="Unassembled WGS sequence"/>
</dbReference>
<dbReference type="SUPFAM" id="SSF47336">
    <property type="entry name" value="ACP-like"/>
    <property type="match status" value="3"/>
</dbReference>
<comment type="cofactor">
    <cofactor evidence="1">
        <name>pantetheine 4'-phosphate</name>
        <dbReference type="ChEBI" id="CHEBI:47942"/>
    </cofactor>
</comment>
<dbReference type="Pfam" id="PF00501">
    <property type="entry name" value="AMP-binding"/>
    <property type="match status" value="3"/>
</dbReference>
<evidence type="ECO:0000259" key="4">
    <source>
        <dbReference type="PROSITE" id="PS50075"/>
    </source>
</evidence>
<dbReference type="GO" id="GO:0044550">
    <property type="term" value="P:secondary metabolite biosynthetic process"/>
    <property type="evidence" value="ECO:0007669"/>
    <property type="project" value="TreeGrafter"/>
</dbReference>
<dbReference type="SUPFAM" id="SSF56801">
    <property type="entry name" value="Acetyl-CoA synthetase-like"/>
    <property type="match status" value="3"/>
</dbReference>
<dbReference type="Gene3D" id="1.10.1200.10">
    <property type="entry name" value="ACP-like"/>
    <property type="match status" value="3"/>
</dbReference>
<dbReference type="NCBIfam" id="TIGR01733">
    <property type="entry name" value="AA-adenyl-dom"/>
    <property type="match status" value="3"/>
</dbReference>
<keyword evidence="6" id="KW-1185">Reference proteome</keyword>
<dbReference type="InterPro" id="IPR023213">
    <property type="entry name" value="CAT-like_dom_sf"/>
</dbReference>
<dbReference type="FunFam" id="3.40.50.980:FF:000001">
    <property type="entry name" value="Non-ribosomal peptide synthetase"/>
    <property type="match status" value="1"/>
</dbReference>
<accession>A0A1S8CIA5</accession>
<dbReference type="Gene3D" id="3.40.50.1820">
    <property type="entry name" value="alpha/beta hydrolase"/>
    <property type="match status" value="1"/>
</dbReference>
<dbReference type="PROSITE" id="PS00455">
    <property type="entry name" value="AMP_BINDING"/>
    <property type="match status" value="2"/>
</dbReference>
<dbReference type="PANTHER" id="PTHR45527">
    <property type="entry name" value="NONRIBOSOMAL PEPTIDE SYNTHETASE"/>
    <property type="match status" value="1"/>
</dbReference>
<gene>
    <name evidence="5" type="ORF">BMI79_14735</name>
</gene>
<dbReference type="Pfam" id="PF13193">
    <property type="entry name" value="AMP-binding_C"/>
    <property type="match status" value="2"/>
</dbReference>
<dbReference type="InterPro" id="IPR020845">
    <property type="entry name" value="AMP-binding_CS"/>
</dbReference>
<dbReference type="Pfam" id="PF00668">
    <property type="entry name" value="Condensation"/>
    <property type="match status" value="4"/>
</dbReference>
<proteinExistence type="predicted"/>
<feature type="domain" description="Carrier" evidence="4">
    <location>
        <begin position="715"/>
        <end position="789"/>
    </location>
</feature>
<dbReference type="FunFam" id="2.30.38.10:FF:000001">
    <property type="entry name" value="Non-ribosomal peptide synthetase PvdI"/>
    <property type="match status" value="3"/>
</dbReference>
<keyword evidence="3" id="KW-0597">Phosphoprotein</keyword>
<dbReference type="InterPro" id="IPR042099">
    <property type="entry name" value="ANL_N_sf"/>
</dbReference>
<dbReference type="CDD" id="cd05930">
    <property type="entry name" value="A_NRPS"/>
    <property type="match status" value="1"/>
</dbReference>
<name>A0A1S8CIA5_9GAMM</name>
<dbReference type="EMBL" id="MOXD01000008">
    <property type="protein sequence ID" value="OMQ21340.1"/>
    <property type="molecule type" value="Genomic_DNA"/>
</dbReference>
<dbReference type="PANTHER" id="PTHR45527:SF1">
    <property type="entry name" value="FATTY ACID SYNTHASE"/>
    <property type="match status" value="1"/>
</dbReference>
<dbReference type="InterPro" id="IPR001242">
    <property type="entry name" value="Condensation_dom"/>
</dbReference>
<dbReference type="Gene3D" id="3.40.50.980">
    <property type="match status" value="4"/>
</dbReference>
<dbReference type="InterPro" id="IPR010071">
    <property type="entry name" value="AA_adenyl_dom"/>
</dbReference>
<evidence type="ECO:0000313" key="6">
    <source>
        <dbReference type="Proteomes" id="UP000216021"/>
    </source>
</evidence>
<dbReference type="Gene3D" id="3.40.50.12780">
    <property type="entry name" value="N-terminal domain of ligase-like"/>
    <property type="match status" value="1"/>
</dbReference>
<feature type="domain" description="Carrier" evidence="4">
    <location>
        <begin position="3228"/>
        <end position="3303"/>
    </location>
</feature>
<dbReference type="InterPro" id="IPR000873">
    <property type="entry name" value="AMP-dep_synth/lig_dom"/>
</dbReference>
<dbReference type="InterPro" id="IPR006162">
    <property type="entry name" value="Ppantetheine_attach_site"/>
</dbReference>
<keyword evidence="2" id="KW-0596">Phosphopantetheine</keyword>
<evidence type="ECO:0000256" key="3">
    <source>
        <dbReference type="ARBA" id="ARBA00022553"/>
    </source>
</evidence>
<dbReference type="SUPFAM" id="SSF53474">
    <property type="entry name" value="alpha/beta-Hydrolases"/>
    <property type="match status" value="1"/>
</dbReference>
<protein>
    <recommendedName>
        <fullName evidence="4">Carrier domain-containing protein</fullName>
    </recommendedName>
</protein>
<dbReference type="InterPro" id="IPR036736">
    <property type="entry name" value="ACP-like_sf"/>
</dbReference>
<dbReference type="Pfam" id="PF00975">
    <property type="entry name" value="Thioesterase"/>
    <property type="match status" value="1"/>
</dbReference>
<evidence type="ECO:0000313" key="5">
    <source>
        <dbReference type="EMBL" id="OMQ21340.1"/>
    </source>
</evidence>